<gene>
    <name evidence="2" type="ORF">TCIL3000_0_24370</name>
</gene>
<feature type="region of interest" description="Disordered" evidence="1">
    <location>
        <begin position="232"/>
        <end position="253"/>
    </location>
</feature>
<feature type="region of interest" description="Disordered" evidence="1">
    <location>
        <begin position="146"/>
        <end position="198"/>
    </location>
</feature>
<reference evidence="3" key="1">
    <citation type="submission" date="2011-07" db="EMBL/GenBank/DDBJ databases">
        <title>Divergent evolution of antigenic variation in African trypanosomes.</title>
        <authorList>
            <person name="Jackson A.P."/>
            <person name="Berry A."/>
            <person name="Allison H.C."/>
            <person name="Burton P."/>
            <person name="Anderson J."/>
            <person name="Aslett M."/>
            <person name="Brown R."/>
            <person name="Corton N."/>
            <person name="Harris D."/>
            <person name="Hauser H."/>
            <person name="Gamble J."/>
            <person name="Gilderthorp R."/>
            <person name="McQuillan J."/>
            <person name="Quail M.A."/>
            <person name="Sanders M."/>
            <person name="Van Tonder A."/>
            <person name="Ginger M.L."/>
            <person name="Donelson J.E."/>
            <person name="Field M.C."/>
            <person name="Barry J.D."/>
            <person name="Berriman M."/>
            <person name="Hertz-Fowler C."/>
        </authorList>
    </citation>
    <scope>NUCLEOTIDE SEQUENCE [LARGE SCALE GENOMIC DNA]</scope>
    <source>
        <strain evidence="3">IL3000</strain>
    </source>
</reference>
<sequence>MAEEKLKEVNEKADEAELKVQECGKEVLQKARECWKKVQERGVSLLETPDFQSLEQALTNKPWEPRPEEAEALATVCKEFRNWKNARQKVVACEEAVNKRFQELGEALHESEETCPKFPLSDRGLEEVSEGSEEAEIRFNKAKKKLGTAKKKVEAANRKAEKAEGELKGAQDRLGEKKKAFQRANREVTPREKAFGVARQRRVTTARAYLQASHRRPALEQLRHLLNRVPNLETLRNENPAVDTAPSSPSDAS</sequence>
<evidence type="ECO:0000256" key="1">
    <source>
        <dbReference type="SAM" id="MobiDB-lite"/>
    </source>
</evidence>
<dbReference type="Gene3D" id="1.20.120.330">
    <property type="entry name" value="Nucleotidyltransferases domain 2"/>
    <property type="match status" value="1"/>
</dbReference>
<feature type="compositionally biased region" description="Basic and acidic residues" evidence="1">
    <location>
        <begin position="151"/>
        <end position="194"/>
    </location>
</feature>
<keyword evidence="3" id="KW-1185">Reference proteome</keyword>
<protein>
    <submittedName>
        <fullName evidence="2">WGS project CAEQ00000000 data, annotated contig 962</fullName>
    </submittedName>
</protein>
<feature type="region of interest" description="Disordered" evidence="1">
    <location>
        <begin position="112"/>
        <end position="134"/>
    </location>
</feature>
<organism evidence="2 3">
    <name type="scientific">Trypanosoma congolense (strain IL3000)</name>
    <dbReference type="NCBI Taxonomy" id="1068625"/>
    <lineage>
        <taxon>Eukaryota</taxon>
        <taxon>Discoba</taxon>
        <taxon>Euglenozoa</taxon>
        <taxon>Kinetoplastea</taxon>
        <taxon>Metakinetoplastina</taxon>
        <taxon>Trypanosomatida</taxon>
        <taxon>Trypanosomatidae</taxon>
        <taxon>Trypanosoma</taxon>
        <taxon>Nannomonas</taxon>
    </lineage>
</organism>
<dbReference type="EMBL" id="CAEQ01002783">
    <property type="protein sequence ID" value="CCD17631.1"/>
    <property type="molecule type" value="Genomic_DNA"/>
</dbReference>
<reference evidence="2 3" key="2">
    <citation type="journal article" date="2012" name="Proc. Natl. Acad. Sci. U.S.A.">
        <title>Antigenic diversity is generated by distinct evolutionary mechanisms in African trypanosome species.</title>
        <authorList>
            <person name="Jackson A.P."/>
            <person name="Berry A."/>
            <person name="Aslett M."/>
            <person name="Allison H.C."/>
            <person name="Burton P."/>
            <person name="Vavrova-Anderson J."/>
            <person name="Brown R."/>
            <person name="Browne H."/>
            <person name="Corton N."/>
            <person name="Hauser H."/>
            <person name="Gamble J."/>
            <person name="Gilderthorp R."/>
            <person name="Marcello L."/>
            <person name="McQuillan J."/>
            <person name="Otto T.D."/>
            <person name="Quail M.A."/>
            <person name="Sanders M.J."/>
            <person name="van Tonder A."/>
            <person name="Ginger M.L."/>
            <person name="Field M.C."/>
            <person name="Barry J.D."/>
            <person name="Hertz-Fowler C."/>
            <person name="Berriman M."/>
        </authorList>
    </citation>
    <scope>NUCLEOTIDE SEQUENCE [LARGE SCALE GENOMIC DNA]</scope>
    <source>
        <strain evidence="2 3">IL3000</strain>
    </source>
</reference>
<proteinExistence type="predicted"/>
<dbReference type="AlphaFoldDB" id="F9WJX1"/>
<accession>F9WJX1</accession>
<evidence type="ECO:0000313" key="3">
    <source>
        <dbReference type="Proteomes" id="UP000000702"/>
    </source>
</evidence>
<name>F9WJX1_TRYCI</name>
<comment type="caution">
    <text evidence="2">The sequence shown here is derived from an EMBL/GenBank/DDBJ whole genome shotgun (WGS) entry which is preliminary data.</text>
</comment>
<evidence type="ECO:0000313" key="2">
    <source>
        <dbReference type="EMBL" id="CCD17631.1"/>
    </source>
</evidence>
<dbReference type="Proteomes" id="UP000000702">
    <property type="component" value="Unassembled WGS sequence"/>
</dbReference>
<dbReference type="VEuPathDB" id="TriTrypDB:TcIL3000_0_24370"/>